<dbReference type="InterPro" id="IPR007197">
    <property type="entry name" value="rSAM"/>
</dbReference>
<reference evidence="10 11" key="1">
    <citation type="journal article" date="2015" name="Nature">
        <title>rRNA introns, odd ribosomes, and small enigmatic genomes across a large radiation of phyla.</title>
        <authorList>
            <person name="Brown C.T."/>
            <person name="Hug L.A."/>
            <person name="Thomas B.C."/>
            <person name="Sharon I."/>
            <person name="Castelle C.J."/>
            <person name="Singh A."/>
            <person name="Wilkins M.J."/>
            <person name="Williams K.H."/>
            <person name="Banfield J.F."/>
        </authorList>
    </citation>
    <scope>NUCLEOTIDE SEQUENCE [LARGE SCALE GENOMIC DNA]</scope>
</reference>
<dbReference type="InterPro" id="IPR005839">
    <property type="entry name" value="Methylthiotransferase"/>
</dbReference>
<sequence length="468" mass="54150">MKTTFASFAFGCRVNQAEKIHINRKLIEKGFKYSQNHPDLYIINSCAVTQKAEREVRQYIYQIRKKYPLTKIIVTGCAATFWMKNNDLIKDVDLLIPNNEKDLIPVKLITLSLSLRGEVKDDNKTIFINSVILNESEGSSQKKILRSTQNDKDTFPDKFLESGRLIIKIQDGCQRYCSYCLVPYLRGKPESKTIKEILTEINQYKNIQEVILSAINTEYFGKNNETLTQLINEIINKTKIPRISLGSLHPWSLTNEFIQFYKQILPLNRLVNFFHIPLQSGSDKILKLMNRKYTIEQFLIKLNQLKQINPSVFISTDIIVGFPGETHEEFNKTYNFLENAPIDKFHIFRFSMRKGTTAEILIKHYAEPTNVEKKIRSEKLRKLSQQKFIKFNKSQIGRFDQAIVINKNKVLLSNNLPARVSNLKSLKKRIINIKIQKFYENLIGAGDGTQLEPLSTLAVREFAPSNNS</sequence>
<dbReference type="GO" id="GO:0046872">
    <property type="term" value="F:metal ion binding"/>
    <property type="evidence" value="ECO:0007669"/>
    <property type="project" value="UniProtKB-KW"/>
</dbReference>
<dbReference type="Pfam" id="PF04055">
    <property type="entry name" value="Radical_SAM"/>
    <property type="match status" value="1"/>
</dbReference>
<dbReference type="SMART" id="SM00729">
    <property type="entry name" value="Elp3"/>
    <property type="match status" value="1"/>
</dbReference>
<dbReference type="Pfam" id="PF00919">
    <property type="entry name" value="UPF0004"/>
    <property type="match status" value="1"/>
</dbReference>
<dbReference type="AlphaFoldDB" id="A0A0G0B3K8"/>
<evidence type="ECO:0000256" key="5">
    <source>
        <dbReference type="ARBA" id="ARBA00022723"/>
    </source>
</evidence>
<dbReference type="Proteomes" id="UP000034176">
    <property type="component" value="Unassembled WGS sequence"/>
</dbReference>
<evidence type="ECO:0000256" key="6">
    <source>
        <dbReference type="ARBA" id="ARBA00023004"/>
    </source>
</evidence>
<dbReference type="STRING" id="1618434.UR52_C0021G0007"/>
<name>A0A0G0B3K8_9BACT</name>
<comment type="cofactor">
    <cofactor evidence="1">
        <name>[4Fe-4S] cluster</name>
        <dbReference type="ChEBI" id="CHEBI:49883"/>
    </cofactor>
</comment>
<evidence type="ECO:0000259" key="9">
    <source>
        <dbReference type="PROSITE" id="PS51918"/>
    </source>
</evidence>
<dbReference type="SFLD" id="SFLDS00029">
    <property type="entry name" value="Radical_SAM"/>
    <property type="match status" value="1"/>
</dbReference>
<gene>
    <name evidence="10" type="ORF">UR52_C0021G0007</name>
</gene>
<dbReference type="PROSITE" id="PS01278">
    <property type="entry name" value="MTTASE_RADICAL"/>
    <property type="match status" value="1"/>
</dbReference>
<evidence type="ECO:0000256" key="4">
    <source>
        <dbReference type="ARBA" id="ARBA00022691"/>
    </source>
</evidence>
<dbReference type="PROSITE" id="PS51918">
    <property type="entry name" value="RADICAL_SAM"/>
    <property type="match status" value="1"/>
</dbReference>
<feature type="domain" description="Radical SAM core" evidence="9">
    <location>
        <begin position="159"/>
        <end position="387"/>
    </location>
</feature>
<feature type="domain" description="MTTase N-terminal" evidence="8">
    <location>
        <begin position="3"/>
        <end position="114"/>
    </location>
</feature>
<keyword evidence="6" id="KW-0408">Iron</keyword>
<dbReference type="EMBL" id="LBPN01000021">
    <property type="protein sequence ID" value="KKP58251.1"/>
    <property type="molecule type" value="Genomic_DNA"/>
</dbReference>
<proteinExistence type="predicted"/>
<comment type="caution">
    <text evidence="10">The sequence shown here is derived from an EMBL/GenBank/DDBJ whole genome shotgun (WGS) entry which is preliminary data.</text>
</comment>
<evidence type="ECO:0000256" key="7">
    <source>
        <dbReference type="ARBA" id="ARBA00023014"/>
    </source>
</evidence>
<dbReference type="CDD" id="cd01335">
    <property type="entry name" value="Radical_SAM"/>
    <property type="match status" value="1"/>
</dbReference>
<dbReference type="InterPro" id="IPR006638">
    <property type="entry name" value="Elp3/MiaA/NifB-like_rSAM"/>
</dbReference>
<evidence type="ECO:0000256" key="2">
    <source>
        <dbReference type="ARBA" id="ARBA00022485"/>
    </source>
</evidence>
<organism evidence="10 11">
    <name type="scientific">Candidatus Gottesmanbacteria bacterium GW2011_GWA1_34_13</name>
    <dbReference type="NCBI Taxonomy" id="1618434"/>
    <lineage>
        <taxon>Bacteria</taxon>
        <taxon>Candidatus Gottesmaniibacteriota</taxon>
    </lineage>
</organism>
<dbReference type="PATRIC" id="fig|1618434.3.peg.522"/>
<dbReference type="InterPro" id="IPR020612">
    <property type="entry name" value="Methylthiotransferase_CS"/>
</dbReference>
<dbReference type="NCBIfam" id="TIGR00089">
    <property type="entry name" value="MiaB/RimO family radical SAM methylthiotransferase"/>
    <property type="match status" value="1"/>
</dbReference>
<dbReference type="SUPFAM" id="SSF102114">
    <property type="entry name" value="Radical SAM enzymes"/>
    <property type="match status" value="1"/>
</dbReference>
<protein>
    <submittedName>
        <fullName evidence="10">2-methylthioadenine synthetase</fullName>
    </submittedName>
</protein>
<dbReference type="PANTHER" id="PTHR11918:SF45">
    <property type="entry name" value="THREONYLCARBAMOYLADENOSINE TRNA METHYLTHIOTRANSFERASE"/>
    <property type="match status" value="1"/>
</dbReference>
<keyword evidence="5" id="KW-0479">Metal-binding</keyword>
<evidence type="ECO:0000259" key="8">
    <source>
        <dbReference type="PROSITE" id="PS51449"/>
    </source>
</evidence>
<keyword evidence="3" id="KW-0808">Transferase</keyword>
<dbReference type="InterPro" id="IPR013848">
    <property type="entry name" value="Methylthiotransferase_N"/>
</dbReference>
<evidence type="ECO:0000256" key="1">
    <source>
        <dbReference type="ARBA" id="ARBA00001966"/>
    </source>
</evidence>
<dbReference type="Gene3D" id="3.40.50.12160">
    <property type="entry name" value="Methylthiotransferase, N-terminal domain"/>
    <property type="match status" value="1"/>
</dbReference>
<dbReference type="InterPro" id="IPR023404">
    <property type="entry name" value="rSAM_horseshoe"/>
</dbReference>
<evidence type="ECO:0000313" key="10">
    <source>
        <dbReference type="EMBL" id="KKP58251.1"/>
    </source>
</evidence>
<dbReference type="GO" id="GO:0051539">
    <property type="term" value="F:4 iron, 4 sulfur cluster binding"/>
    <property type="evidence" value="ECO:0007669"/>
    <property type="project" value="UniProtKB-KW"/>
</dbReference>
<dbReference type="GO" id="GO:0035598">
    <property type="term" value="F:tRNA (N(6)-L-threonylcarbamoyladenosine(37)-C(2))-methylthiotransferase activity"/>
    <property type="evidence" value="ECO:0007669"/>
    <property type="project" value="TreeGrafter"/>
</dbReference>
<evidence type="ECO:0000313" key="11">
    <source>
        <dbReference type="Proteomes" id="UP000034176"/>
    </source>
</evidence>
<dbReference type="SFLD" id="SFLDG01082">
    <property type="entry name" value="B12-binding_domain_containing"/>
    <property type="match status" value="1"/>
</dbReference>
<accession>A0A0G0B3K8</accession>
<dbReference type="Gene3D" id="3.80.30.20">
    <property type="entry name" value="tm_1862 like domain"/>
    <property type="match status" value="1"/>
</dbReference>
<dbReference type="InterPro" id="IPR038135">
    <property type="entry name" value="Methylthiotransferase_N_sf"/>
</dbReference>
<dbReference type="PROSITE" id="PS51449">
    <property type="entry name" value="MTTASE_N"/>
    <property type="match status" value="1"/>
</dbReference>
<keyword evidence="2" id="KW-0004">4Fe-4S</keyword>
<keyword evidence="7" id="KW-0411">Iron-sulfur</keyword>
<dbReference type="InterPro" id="IPR058240">
    <property type="entry name" value="rSAM_sf"/>
</dbReference>
<dbReference type="PANTHER" id="PTHR11918">
    <property type="entry name" value="RADICAL SAM PROTEINS"/>
    <property type="match status" value="1"/>
</dbReference>
<keyword evidence="4" id="KW-0949">S-adenosyl-L-methionine</keyword>
<evidence type="ECO:0000256" key="3">
    <source>
        <dbReference type="ARBA" id="ARBA00022679"/>
    </source>
</evidence>